<evidence type="ECO:0000313" key="6">
    <source>
        <dbReference type="Proteomes" id="UP000507470"/>
    </source>
</evidence>
<feature type="domain" description="EF-hand" evidence="4">
    <location>
        <begin position="145"/>
        <end position="182"/>
    </location>
</feature>
<keyword evidence="1" id="KW-0479">Metal-binding</keyword>
<name>A0A6J8EUG6_MYTCO</name>
<dbReference type="SMART" id="SM00054">
    <property type="entry name" value="EFh"/>
    <property type="match status" value="4"/>
</dbReference>
<protein>
    <submittedName>
        <fullName evidence="5">Calcyphosin-like protein</fullName>
    </submittedName>
</protein>
<dbReference type="PANTHER" id="PTHR34524:SF6">
    <property type="entry name" value="CALCYPHOSINE LIKE"/>
    <property type="match status" value="1"/>
</dbReference>
<organism evidence="5 6">
    <name type="scientific">Mytilus coruscus</name>
    <name type="common">Sea mussel</name>
    <dbReference type="NCBI Taxonomy" id="42192"/>
    <lineage>
        <taxon>Eukaryota</taxon>
        <taxon>Metazoa</taxon>
        <taxon>Spiralia</taxon>
        <taxon>Lophotrochozoa</taxon>
        <taxon>Mollusca</taxon>
        <taxon>Bivalvia</taxon>
        <taxon>Autobranchia</taxon>
        <taxon>Pteriomorphia</taxon>
        <taxon>Mytilida</taxon>
        <taxon>Mytiloidea</taxon>
        <taxon>Mytilidae</taxon>
        <taxon>Mytilinae</taxon>
        <taxon>Mytilus</taxon>
    </lineage>
</organism>
<evidence type="ECO:0000313" key="5">
    <source>
        <dbReference type="EMBL" id="CAC5423483.1"/>
    </source>
</evidence>
<dbReference type="PANTHER" id="PTHR34524">
    <property type="entry name" value="CALCYPHOSIN"/>
    <property type="match status" value="1"/>
</dbReference>
<dbReference type="CDD" id="cd00051">
    <property type="entry name" value="EFh"/>
    <property type="match status" value="1"/>
</dbReference>
<feature type="domain" description="EF-hand" evidence="4">
    <location>
        <begin position="30"/>
        <end position="65"/>
    </location>
</feature>
<dbReference type="PROSITE" id="PS00018">
    <property type="entry name" value="EF_HAND_1"/>
    <property type="match status" value="1"/>
</dbReference>
<dbReference type="OrthoDB" id="444540at2759"/>
<dbReference type="Gene3D" id="1.10.238.10">
    <property type="entry name" value="EF-hand"/>
    <property type="match status" value="2"/>
</dbReference>
<dbReference type="InterPro" id="IPR002048">
    <property type="entry name" value="EF_hand_dom"/>
</dbReference>
<keyword evidence="3" id="KW-0106">Calcium</keyword>
<feature type="domain" description="EF-hand" evidence="4">
    <location>
        <begin position="66"/>
        <end position="101"/>
    </location>
</feature>
<dbReference type="InterPro" id="IPR018247">
    <property type="entry name" value="EF_Hand_1_Ca_BS"/>
</dbReference>
<gene>
    <name evidence="5" type="ORF">MCOR_55488</name>
</gene>
<evidence type="ECO:0000256" key="3">
    <source>
        <dbReference type="ARBA" id="ARBA00022837"/>
    </source>
</evidence>
<dbReference type="SUPFAM" id="SSF47473">
    <property type="entry name" value="EF-hand"/>
    <property type="match status" value="1"/>
</dbReference>
<accession>A0A6J8EUG6</accession>
<evidence type="ECO:0000256" key="2">
    <source>
        <dbReference type="ARBA" id="ARBA00022737"/>
    </source>
</evidence>
<dbReference type="InterPro" id="IPR051581">
    <property type="entry name" value="Ca-bind"/>
</dbReference>
<dbReference type="AlphaFoldDB" id="A0A6J8EUG6"/>
<reference evidence="5 6" key="1">
    <citation type="submission" date="2020-06" db="EMBL/GenBank/DDBJ databases">
        <authorList>
            <person name="Li R."/>
            <person name="Bekaert M."/>
        </authorList>
    </citation>
    <scope>NUCLEOTIDE SEQUENCE [LARGE SCALE GENOMIC DNA]</scope>
    <source>
        <strain evidence="6">wild</strain>
    </source>
</reference>
<evidence type="ECO:0000259" key="4">
    <source>
        <dbReference type="PROSITE" id="PS50222"/>
    </source>
</evidence>
<keyword evidence="6" id="KW-1185">Reference proteome</keyword>
<dbReference type="EMBL" id="CACVKT020009797">
    <property type="protein sequence ID" value="CAC5423483.1"/>
    <property type="molecule type" value="Genomic_DNA"/>
</dbReference>
<proteinExistence type="predicted"/>
<dbReference type="Pfam" id="PF13499">
    <property type="entry name" value="EF-hand_7"/>
    <property type="match status" value="2"/>
</dbReference>
<sequence length="202" mass="23623">MYKNWRVELSQRSIELFELMRKQCLNRGHGGIKELAVLFRKMDLDFSKRICYEELRLGLENYGMEITQSDLKLLFLSFDADENRQIDFAEFLHRLRPPLPQARIKIIDEVFCKLDVNGDGAIKTDDLKVLYSSSSKTRTGEWSREEEDKLESFIENYDTPDDEDGKITKEEFLNYYAGVSARVPDDAFFIMTMKQCFGLPEG</sequence>
<feature type="domain" description="EF-hand" evidence="4">
    <location>
        <begin position="102"/>
        <end position="137"/>
    </location>
</feature>
<keyword evidence="2" id="KW-0677">Repeat</keyword>
<dbReference type="InterPro" id="IPR011992">
    <property type="entry name" value="EF-hand-dom_pair"/>
</dbReference>
<dbReference type="Proteomes" id="UP000507470">
    <property type="component" value="Unassembled WGS sequence"/>
</dbReference>
<dbReference type="PROSITE" id="PS50222">
    <property type="entry name" value="EF_HAND_2"/>
    <property type="match status" value="4"/>
</dbReference>
<evidence type="ECO:0000256" key="1">
    <source>
        <dbReference type="ARBA" id="ARBA00022723"/>
    </source>
</evidence>
<dbReference type="GO" id="GO:0005509">
    <property type="term" value="F:calcium ion binding"/>
    <property type="evidence" value="ECO:0007669"/>
    <property type="project" value="InterPro"/>
</dbReference>